<feature type="compositionally biased region" description="Polar residues" evidence="5">
    <location>
        <begin position="367"/>
        <end position="386"/>
    </location>
</feature>
<dbReference type="KEGG" id="slb:AWJ20_699"/>
<dbReference type="PROSITE" id="PS50005">
    <property type="entry name" value="TPR"/>
    <property type="match status" value="1"/>
</dbReference>
<dbReference type="GeneID" id="30037759"/>
<evidence type="ECO:0000256" key="2">
    <source>
        <dbReference type="ARBA" id="ARBA00022803"/>
    </source>
</evidence>
<dbReference type="PIRSF" id="PIRSF000422">
    <property type="entry name" value="N-terminal-AcTrfase-A_aux_su"/>
    <property type="match status" value="1"/>
</dbReference>
<evidence type="ECO:0000256" key="5">
    <source>
        <dbReference type="SAM" id="MobiDB-lite"/>
    </source>
</evidence>
<dbReference type="InterPro" id="IPR019734">
    <property type="entry name" value="TPR_rpt"/>
</dbReference>
<keyword evidence="7" id="KW-1185">Reference proteome</keyword>
<dbReference type="InterPro" id="IPR021183">
    <property type="entry name" value="NatA_aux_su"/>
</dbReference>
<dbReference type="PANTHER" id="PTHR22767:SF2">
    <property type="entry name" value="N(ALPHA)-ACETYLTRANSFERASE 15_16, ISOFORM A"/>
    <property type="match status" value="1"/>
</dbReference>
<dbReference type="SMART" id="SM00028">
    <property type="entry name" value="TPR"/>
    <property type="match status" value="5"/>
</dbReference>
<dbReference type="GO" id="GO:0010698">
    <property type="term" value="F:acetyltransferase activator activity"/>
    <property type="evidence" value="ECO:0007669"/>
    <property type="project" value="EnsemblFungi"/>
</dbReference>
<feature type="region of interest" description="Disordered" evidence="5">
    <location>
        <begin position="367"/>
        <end position="405"/>
    </location>
</feature>
<organism evidence="6 7">
    <name type="scientific">Sugiyamaella lignohabitans</name>
    <dbReference type="NCBI Taxonomy" id="796027"/>
    <lineage>
        <taxon>Eukaryota</taxon>
        <taxon>Fungi</taxon>
        <taxon>Dikarya</taxon>
        <taxon>Ascomycota</taxon>
        <taxon>Saccharomycotina</taxon>
        <taxon>Dipodascomycetes</taxon>
        <taxon>Dipodascales</taxon>
        <taxon>Trichomonascaceae</taxon>
        <taxon>Sugiyamaella</taxon>
    </lineage>
</organism>
<dbReference type="Proteomes" id="UP000189580">
    <property type="component" value="Chromosome a"/>
</dbReference>
<dbReference type="Gene3D" id="1.25.40.1010">
    <property type="match status" value="1"/>
</dbReference>
<keyword evidence="1" id="KW-0677">Repeat</keyword>
<dbReference type="PANTHER" id="PTHR22767">
    <property type="entry name" value="N-TERMINAL ACETYLTRANSFERASE-RELATED"/>
    <property type="match status" value="1"/>
</dbReference>
<feature type="coiled-coil region" evidence="4">
    <location>
        <begin position="628"/>
        <end position="662"/>
    </location>
</feature>
<dbReference type="AlphaFoldDB" id="A0A167D3Y2"/>
<evidence type="ECO:0000256" key="4">
    <source>
        <dbReference type="SAM" id="Coils"/>
    </source>
</evidence>
<dbReference type="OrthoDB" id="10263032at2759"/>
<dbReference type="RefSeq" id="XP_018734921.1">
    <property type="nucleotide sequence ID" value="XM_018882653.1"/>
</dbReference>
<dbReference type="InterPro" id="IPR013105">
    <property type="entry name" value="TPR_2"/>
</dbReference>
<name>A0A167D3Y2_9ASCO</name>
<evidence type="ECO:0000256" key="3">
    <source>
        <dbReference type="PROSITE-ProRule" id="PRU00339"/>
    </source>
</evidence>
<sequence>MATAIPKNRILAPKDASNFRAALKLYEAKQYKKALKGVEGVLKKSPNHGESLALKGLVLYHLGKKEEGHESIKKGLEKDSTSYVCWHIYGLYHRQEKDYEEATKSYSKALQYDPENQNVIRDLGILQMQVRQYDALVSTRSKMLSHQPGFRQNWNALAIAQHLSGDYAGAEKTLLNFEQVTANETLAKDDAENSEILLYKNLIIYESGDVARALEDLESISDKVLDVKCLNEWRAKYLLELGRAKDAEKQYRMLIKRNPECREYYLGLEKALNIKEDDIPVRTALYHRLAEKYPKADLPRSIPLGFLAGNSAEFKKNVAEYISNYLVRQVPSTFVIVKPLYKDLEKRAIIDEFIHELIQNQRAASVDGNASSNGVTAVNGESSVTNGDAADSANGAKTQENDDSSSSPLLWGLYYLAQHYSYLSKHELALKTIDEAINMSPKLLELLMTKAHILKRAGDIEGAANVMDEARKLDLSDRFINTKTAKYLLRANKIDEAITTISMFTKNDANGKGVQDMHDMQGLWFLGEQAEAYARIGNDGMALKRFHAVFFIYEDAKNDQFDFHFYCPRRGTIRAYLNMINWSKNVDGNVPYQRAAAGAIKIYLKLAVKQARREAGEAPEDDDEYLGMDEAEKKKAIKKAKKERAKELKKEHEEREKAVNADPDMFGKQLLATSTPLQEAFKIWKPLSEAAPDNYKTWQLGFDVYLAQKKYVLALQALSKAKACGARHSWVVGSALRAKHDLEADEAVPAALKLVSSRTLPTIVTDGNIVEDDLKLFADKYIIDSEKPISIVDWANTKIAIQGLNEVQTDVETRLLTVPSPTTSLEDATEAYNLLRSWRSPRLAEYRSKASQLWPRATVFSESA</sequence>
<evidence type="ECO:0000313" key="7">
    <source>
        <dbReference type="Proteomes" id="UP000189580"/>
    </source>
</evidence>
<proteinExistence type="predicted"/>
<accession>A0A167D3Y2</accession>
<evidence type="ECO:0000256" key="1">
    <source>
        <dbReference type="ARBA" id="ARBA00022737"/>
    </source>
</evidence>
<dbReference type="InterPro" id="IPR011990">
    <property type="entry name" value="TPR-like_helical_dom_sf"/>
</dbReference>
<protein>
    <submittedName>
        <fullName evidence="6">Nat1p</fullName>
    </submittedName>
</protein>
<feature type="repeat" description="TPR" evidence="3">
    <location>
        <begin position="83"/>
        <end position="116"/>
    </location>
</feature>
<gene>
    <name evidence="6" type="primary">NAT1</name>
    <name evidence="6" type="ORF">AWJ20_699</name>
</gene>
<dbReference type="SUPFAM" id="SSF48452">
    <property type="entry name" value="TPR-like"/>
    <property type="match status" value="2"/>
</dbReference>
<dbReference type="Pfam" id="PF07719">
    <property type="entry name" value="TPR_2"/>
    <property type="match status" value="1"/>
</dbReference>
<dbReference type="Pfam" id="PF12569">
    <property type="entry name" value="NatA_aux_su"/>
    <property type="match status" value="1"/>
</dbReference>
<keyword evidence="2 3" id="KW-0802">TPR repeat</keyword>
<reference evidence="6 7" key="1">
    <citation type="submission" date="2016-02" db="EMBL/GenBank/DDBJ databases">
        <title>Complete genome sequence and transcriptome regulation of the pentose utilising yeast Sugiyamaella lignohabitans.</title>
        <authorList>
            <person name="Bellasio M."/>
            <person name="Peymann A."/>
            <person name="Valli M."/>
            <person name="Sipitzky M."/>
            <person name="Graf A."/>
            <person name="Sauer M."/>
            <person name="Marx H."/>
            <person name="Mattanovich D."/>
        </authorList>
    </citation>
    <scope>NUCLEOTIDE SEQUENCE [LARGE SCALE GENOMIC DNA]</scope>
    <source>
        <strain evidence="6 7">CBS 10342</strain>
    </source>
</reference>
<evidence type="ECO:0000313" key="6">
    <source>
        <dbReference type="EMBL" id="ANB12444.1"/>
    </source>
</evidence>
<keyword evidence="4" id="KW-0175">Coiled coil</keyword>
<dbReference type="GO" id="GO:0031415">
    <property type="term" value="C:NatA complex"/>
    <property type="evidence" value="ECO:0007669"/>
    <property type="project" value="EnsemblFungi"/>
</dbReference>
<dbReference type="Gene3D" id="1.25.40.1040">
    <property type="match status" value="1"/>
</dbReference>
<dbReference type="EMBL" id="CP014501">
    <property type="protein sequence ID" value="ANB12444.1"/>
    <property type="molecule type" value="Genomic_DNA"/>
</dbReference>